<name>A0ABN2Q5A4_9MICO</name>
<accession>A0ABN2Q5A4</accession>
<evidence type="ECO:0000313" key="2">
    <source>
        <dbReference type="Proteomes" id="UP001499954"/>
    </source>
</evidence>
<reference evidence="1 2" key="1">
    <citation type="journal article" date="2019" name="Int. J. Syst. Evol. Microbiol.">
        <title>The Global Catalogue of Microorganisms (GCM) 10K type strain sequencing project: providing services to taxonomists for standard genome sequencing and annotation.</title>
        <authorList>
            <consortium name="The Broad Institute Genomics Platform"/>
            <consortium name="The Broad Institute Genome Sequencing Center for Infectious Disease"/>
            <person name="Wu L."/>
            <person name="Ma J."/>
        </authorList>
    </citation>
    <scope>NUCLEOTIDE SEQUENCE [LARGE SCALE GENOMIC DNA]</scope>
    <source>
        <strain evidence="1 2">JCM 13584</strain>
    </source>
</reference>
<dbReference type="EMBL" id="BAAAMK010000001">
    <property type="protein sequence ID" value="GAA1942288.1"/>
    <property type="molecule type" value="Genomic_DNA"/>
</dbReference>
<evidence type="ECO:0000313" key="1">
    <source>
        <dbReference type="EMBL" id="GAA1942288.1"/>
    </source>
</evidence>
<sequence length="58" mass="6923">MTSYDSVDSPGVFLLSEYHRSTEPTTPRQTFGHKMRRRAAAGECRIWQWNGRRYVEFR</sequence>
<dbReference type="Proteomes" id="UP001499954">
    <property type="component" value="Unassembled WGS sequence"/>
</dbReference>
<gene>
    <name evidence="1" type="ORF">GCM10009717_05760</name>
</gene>
<organism evidence="1 2">
    <name type="scientific">Agromyces allii</name>
    <dbReference type="NCBI Taxonomy" id="393607"/>
    <lineage>
        <taxon>Bacteria</taxon>
        <taxon>Bacillati</taxon>
        <taxon>Actinomycetota</taxon>
        <taxon>Actinomycetes</taxon>
        <taxon>Micrococcales</taxon>
        <taxon>Microbacteriaceae</taxon>
        <taxon>Agromyces</taxon>
    </lineage>
</organism>
<comment type="caution">
    <text evidence="1">The sequence shown here is derived from an EMBL/GenBank/DDBJ whole genome shotgun (WGS) entry which is preliminary data.</text>
</comment>
<keyword evidence="2" id="KW-1185">Reference proteome</keyword>
<protein>
    <submittedName>
        <fullName evidence="1">Uncharacterized protein</fullName>
    </submittedName>
</protein>
<proteinExistence type="predicted"/>